<dbReference type="Gene3D" id="1.10.357.10">
    <property type="entry name" value="Tetracycline Repressor, domain 2"/>
    <property type="match status" value="1"/>
</dbReference>
<keyword evidence="4" id="KW-0804">Transcription</keyword>
<dbReference type="AlphaFoldDB" id="A0A0B2A1H6"/>
<evidence type="ECO:0000259" key="6">
    <source>
        <dbReference type="PROSITE" id="PS50977"/>
    </source>
</evidence>
<evidence type="ECO:0000256" key="3">
    <source>
        <dbReference type="ARBA" id="ARBA00023125"/>
    </source>
</evidence>
<keyword evidence="2" id="KW-0805">Transcription regulation</keyword>
<dbReference type="PANTHER" id="PTHR47506:SF6">
    <property type="entry name" value="HTH-TYPE TRANSCRIPTIONAL REPRESSOR NEMR"/>
    <property type="match status" value="1"/>
</dbReference>
<evidence type="ECO:0000256" key="5">
    <source>
        <dbReference type="PROSITE-ProRule" id="PRU00335"/>
    </source>
</evidence>
<organism evidence="7 8">
    <name type="scientific">Microbacterium mangrovi</name>
    <dbReference type="NCBI Taxonomy" id="1348253"/>
    <lineage>
        <taxon>Bacteria</taxon>
        <taxon>Bacillati</taxon>
        <taxon>Actinomycetota</taxon>
        <taxon>Actinomycetes</taxon>
        <taxon>Micrococcales</taxon>
        <taxon>Microbacteriaceae</taxon>
        <taxon>Microbacterium</taxon>
    </lineage>
</organism>
<dbReference type="EMBL" id="JTDK01000020">
    <property type="protein sequence ID" value="KHK95659.1"/>
    <property type="molecule type" value="Genomic_DNA"/>
</dbReference>
<dbReference type="InterPro" id="IPR039538">
    <property type="entry name" value="BetI_C"/>
</dbReference>
<dbReference type="Proteomes" id="UP000031030">
    <property type="component" value="Unassembled WGS sequence"/>
</dbReference>
<dbReference type="OrthoDB" id="7505659at2"/>
<name>A0A0B2A1H6_9MICO</name>
<dbReference type="PROSITE" id="PS50977">
    <property type="entry name" value="HTH_TETR_2"/>
    <property type="match status" value="1"/>
</dbReference>
<dbReference type="STRING" id="1348253.LK09_18465"/>
<dbReference type="Pfam" id="PF13977">
    <property type="entry name" value="TetR_C_6"/>
    <property type="match status" value="1"/>
</dbReference>
<comment type="caution">
    <text evidence="7">The sequence shown here is derived from an EMBL/GenBank/DDBJ whole genome shotgun (WGS) entry which is preliminary data.</text>
</comment>
<dbReference type="PRINTS" id="PR00455">
    <property type="entry name" value="HTHTETR"/>
</dbReference>
<dbReference type="PANTHER" id="PTHR47506">
    <property type="entry name" value="TRANSCRIPTIONAL REGULATORY PROTEIN"/>
    <property type="match status" value="1"/>
</dbReference>
<evidence type="ECO:0000256" key="1">
    <source>
        <dbReference type="ARBA" id="ARBA00022491"/>
    </source>
</evidence>
<dbReference type="GO" id="GO:0003677">
    <property type="term" value="F:DNA binding"/>
    <property type="evidence" value="ECO:0007669"/>
    <property type="project" value="UniProtKB-UniRule"/>
</dbReference>
<accession>A0A0B2A1H6</accession>
<evidence type="ECO:0000256" key="2">
    <source>
        <dbReference type="ARBA" id="ARBA00023015"/>
    </source>
</evidence>
<keyword evidence="1" id="KW-0678">Repressor</keyword>
<dbReference type="InterPro" id="IPR001647">
    <property type="entry name" value="HTH_TetR"/>
</dbReference>
<dbReference type="Pfam" id="PF00440">
    <property type="entry name" value="TetR_N"/>
    <property type="match status" value="1"/>
</dbReference>
<gene>
    <name evidence="7" type="ORF">LK09_18465</name>
</gene>
<reference evidence="7 8" key="1">
    <citation type="submission" date="2014-11" db="EMBL/GenBank/DDBJ databases">
        <title>Genome sequence of Microbacterium mangrovi MUSC 115(T).</title>
        <authorList>
            <person name="Lee L.-H."/>
        </authorList>
    </citation>
    <scope>NUCLEOTIDE SEQUENCE [LARGE SCALE GENOMIC DNA]</scope>
    <source>
        <strain evidence="7 8">MUSC 115</strain>
    </source>
</reference>
<dbReference type="SUPFAM" id="SSF48498">
    <property type="entry name" value="Tetracyclin repressor-like, C-terminal domain"/>
    <property type="match status" value="1"/>
</dbReference>
<evidence type="ECO:0000313" key="7">
    <source>
        <dbReference type="EMBL" id="KHK95659.1"/>
    </source>
</evidence>
<dbReference type="SUPFAM" id="SSF46689">
    <property type="entry name" value="Homeodomain-like"/>
    <property type="match status" value="1"/>
</dbReference>
<evidence type="ECO:0000313" key="8">
    <source>
        <dbReference type="Proteomes" id="UP000031030"/>
    </source>
</evidence>
<dbReference type="InterPro" id="IPR036271">
    <property type="entry name" value="Tet_transcr_reg_TetR-rel_C_sf"/>
</dbReference>
<feature type="domain" description="HTH tetR-type" evidence="6">
    <location>
        <begin position="11"/>
        <end position="71"/>
    </location>
</feature>
<protein>
    <submittedName>
        <fullName evidence="7">TetR family transcriptional regulator</fullName>
    </submittedName>
</protein>
<dbReference type="InterPro" id="IPR009057">
    <property type="entry name" value="Homeodomain-like_sf"/>
</dbReference>
<evidence type="ECO:0000256" key="4">
    <source>
        <dbReference type="ARBA" id="ARBA00023163"/>
    </source>
</evidence>
<keyword evidence="3 5" id="KW-0238">DNA-binding</keyword>
<sequence length="200" mass="22123">MAKRGSYAKGVAKREEILTRALEVVAEQGFRSASVREIADAVGLSQAGLLHYFGTKEQLFVEILRKRDEVDLVRFTHDPDSPAFIREDYAAVIEHNSEVPGLVELFSRMSVEAADPEHPAHDYFVARGEAVRTTFAEALRHRQEAGELTDAIDAETLARIFQAVSDGLQVQWLLDRDVDMPGAVGALFDALASPPPPRRP</sequence>
<feature type="DNA-binding region" description="H-T-H motif" evidence="5">
    <location>
        <begin position="34"/>
        <end position="53"/>
    </location>
</feature>
<keyword evidence="8" id="KW-1185">Reference proteome</keyword>
<proteinExistence type="predicted"/>
<dbReference type="RefSeq" id="WP_039402855.1">
    <property type="nucleotide sequence ID" value="NZ_JTDK01000020.1"/>
</dbReference>